<dbReference type="EMBL" id="FRAH01000024">
    <property type="protein sequence ID" value="SHK35716.1"/>
    <property type="molecule type" value="Genomic_DNA"/>
</dbReference>
<evidence type="ECO:0000313" key="2">
    <source>
        <dbReference type="EMBL" id="SHK35716.1"/>
    </source>
</evidence>
<evidence type="ECO:0000259" key="1">
    <source>
        <dbReference type="Pfam" id="PF06970"/>
    </source>
</evidence>
<evidence type="ECO:0000313" key="3">
    <source>
        <dbReference type="Proteomes" id="UP000183975"/>
    </source>
</evidence>
<organism evidence="2 3">
    <name type="scientific">Anaerotignum lactatifermentans DSM 14214</name>
    <dbReference type="NCBI Taxonomy" id="1121323"/>
    <lineage>
        <taxon>Bacteria</taxon>
        <taxon>Bacillati</taxon>
        <taxon>Bacillota</taxon>
        <taxon>Clostridia</taxon>
        <taxon>Lachnospirales</taxon>
        <taxon>Anaerotignaceae</taxon>
        <taxon>Anaerotignum</taxon>
    </lineage>
</organism>
<accession>A0A1M6RTE8</accession>
<sequence>MGVKGYAIHLSFPPGNAVLMRDKAQKRHNTEGGDTIADYIRADTTLPAYLPYPRFLLKMEISQTAKLLYALLLDRSTLSQKNGWQDGEGRIFIVYPVAEIAEMLDKGCTAIKGALKELDAAGLLERERRGFSAPNRLYVKVPPVPVVRFSDQLMAGKATLIQSEKRPYDGRKTDPMMVGKPTPNKTNINNLIENQTMRASGEPPTAYGRYENIFLSKDEYDELQAEYPDRLERLIEEMSHYLAASGKAYQNYAAALHRWAANDKKGAVKQGIPDYTCMEGESL</sequence>
<reference evidence="2 3" key="1">
    <citation type="submission" date="2016-11" db="EMBL/GenBank/DDBJ databases">
        <authorList>
            <person name="Jaros S."/>
            <person name="Januszkiewicz K."/>
            <person name="Wedrychowicz H."/>
        </authorList>
    </citation>
    <scope>NUCLEOTIDE SEQUENCE [LARGE SCALE GENOMIC DNA]</scope>
    <source>
        <strain evidence="2 3">DSM 14214</strain>
    </source>
</reference>
<gene>
    <name evidence="2" type="ORF">SAMN02745138_01596</name>
</gene>
<keyword evidence="3" id="KW-1185">Reference proteome</keyword>
<dbReference type="InterPro" id="IPR010724">
    <property type="entry name" value="RepA_N"/>
</dbReference>
<dbReference type="Pfam" id="PF06970">
    <property type="entry name" value="RepA_N"/>
    <property type="match status" value="1"/>
</dbReference>
<dbReference type="Proteomes" id="UP000183975">
    <property type="component" value="Unassembled WGS sequence"/>
</dbReference>
<dbReference type="AlphaFoldDB" id="A0A1M6RTE8"/>
<name>A0A1M6RTE8_9FIRM</name>
<proteinExistence type="predicted"/>
<protein>
    <submittedName>
        <fullName evidence="2">Replication initiator protein A (RepA) N-terminus</fullName>
    </submittedName>
</protein>
<feature type="domain" description="Replication initiator A N-terminal" evidence="1">
    <location>
        <begin position="60"/>
        <end position="118"/>
    </location>
</feature>